<feature type="signal peptide" evidence="3">
    <location>
        <begin position="1"/>
        <end position="22"/>
    </location>
</feature>
<accession>A0A6P8IG12</accession>
<keyword evidence="3" id="KW-0732">Signal</keyword>
<evidence type="ECO:0000259" key="4">
    <source>
        <dbReference type="PROSITE" id="PS50024"/>
    </source>
</evidence>
<dbReference type="GeneID" id="116300860"/>
<dbReference type="InParanoid" id="A0A6P8IG12"/>
<gene>
    <name evidence="6" type="primary">LOC116300860</name>
</gene>
<dbReference type="PROSITE" id="PS50024">
    <property type="entry name" value="SEA"/>
    <property type="match status" value="1"/>
</dbReference>
<keyword evidence="2" id="KW-0812">Transmembrane</keyword>
<dbReference type="Proteomes" id="UP000515163">
    <property type="component" value="Unplaced"/>
</dbReference>
<feature type="compositionally biased region" description="Basic residues" evidence="1">
    <location>
        <begin position="97"/>
        <end position="140"/>
    </location>
</feature>
<feature type="domain" description="SEA" evidence="4">
    <location>
        <begin position="157"/>
        <end position="269"/>
    </location>
</feature>
<evidence type="ECO:0000256" key="1">
    <source>
        <dbReference type="SAM" id="MobiDB-lite"/>
    </source>
</evidence>
<keyword evidence="2" id="KW-0472">Membrane</keyword>
<feature type="compositionally biased region" description="Basic and acidic residues" evidence="1">
    <location>
        <begin position="370"/>
        <end position="381"/>
    </location>
</feature>
<dbReference type="KEGG" id="aten:116300860"/>
<feature type="region of interest" description="Disordered" evidence="1">
    <location>
        <begin position="21"/>
        <end position="149"/>
    </location>
</feature>
<evidence type="ECO:0000313" key="5">
    <source>
        <dbReference type="Proteomes" id="UP000515163"/>
    </source>
</evidence>
<dbReference type="InterPro" id="IPR000082">
    <property type="entry name" value="SEA_dom"/>
</dbReference>
<evidence type="ECO:0000256" key="3">
    <source>
        <dbReference type="SAM" id="SignalP"/>
    </source>
</evidence>
<keyword evidence="2" id="KW-1133">Transmembrane helix</keyword>
<organism evidence="5 6">
    <name type="scientific">Actinia tenebrosa</name>
    <name type="common">Australian red waratah sea anemone</name>
    <dbReference type="NCBI Taxonomy" id="6105"/>
    <lineage>
        <taxon>Eukaryota</taxon>
        <taxon>Metazoa</taxon>
        <taxon>Cnidaria</taxon>
        <taxon>Anthozoa</taxon>
        <taxon>Hexacorallia</taxon>
        <taxon>Actiniaria</taxon>
        <taxon>Actiniidae</taxon>
        <taxon>Actinia</taxon>
    </lineage>
</organism>
<dbReference type="RefSeq" id="XP_031565682.1">
    <property type="nucleotide sequence ID" value="XM_031709822.1"/>
</dbReference>
<dbReference type="AlphaFoldDB" id="A0A6P8IG12"/>
<evidence type="ECO:0000256" key="2">
    <source>
        <dbReference type="SAM" id="Phobius"/>
    </source>
</evidence>
<evidence type="ECO:0000313" key="6">
    <source>
        <dbReference type="RefSeq" id="XP_031565682.1"/>
    </source>
</evidence>
<sequence length="381" mass="42829">MKKAVSFSLILVIAAISTQVEGEKRKPLGTPTSPPKTGWRFGNGPCMCNTSTPKHKTHQVHPTAGHHPSGPHGPQMHHPSKPHGHHPSPGPHGPSMRPRRNGPQGHHHKGSHPTRRPIRNHRQGGPKKHQRGPHHRHGPKRKQETKVWRKCVCRKPADKGFKIKFRMMKKWLPDMANPGSKAYRRLTDKINKKLSKVLKTETKSIYNMRFTKGSIVAEFEVKESEITKDPEKALRHSIYNGQLKDLEIQPESLVVQESYSGVKLSEWKTDESECHRCHSVTQTRECTEVTASCDGIPLTRNASCYDACPPSRTIGCGGYSRFQIAKVMLIVCLIVGVLLIVAALVVIRIKRARRNNLKESPSTSSFKPFVTEDNHKLQSKC</sequence>
<reference evidence="6" key="1">
    <citation type="submission" date="2025-08" db="UniProtKB">
        <authorList>
            <consortium name="RefSeq"/>
        </authorList>
    </citation>
    <scope>IDENTIFICATION</scope>
    <source>
        <tissue evidence="6">Tentacle</tissue>
    </source>
</reference>
<feature type="region of interest" description="Disordered" evidence="1">
    <location>
        <begin position="358"/>
        <end position="381"/>
    </location>
</feature>
<feature type="chain" id="PRO_5028460321" evidence="3">
    <location>
        <begin position="23"/>
        <end position="381"/>
    </location>
</feature>
<dbReference type="OrthoDB" id="10320338at2759"/>
<feature type="transmembrane region" description="Helical" evidence="2">
    <location>
        <begin position="327"/>
        <end position="347"/>
    </location>
</feature>
<proteinExistence type="predicted"/>
<protein>
    <submittedName>
        <fullName evidence="6">Uncharacterized protein LOC116300860</fullName>
    </submittedName>
</protein>
<name>A0A6P8IG12_ACTTE</name>
<keyword evidence="5" id="KW-1185">Reference proteome</keyword>